<name>A0A086T9S7_HAPC1</name>
<feature type="transmembrane region" description="Helical" evidence="2">
    <location>
        <begin position="147"/>
        <end position="169"/>
    </location>
</feature>
<feature type="compositionally biased region" description="Basic and acidic residues" evidence="1">
    <location>
        <begin position="187"/>
        <end position="199"/>
    </location>
</feature>
<gene>
    <name evidence="4" type="ORF">ACRE_030420</name>
</gene>
<proteinExistence type="predicted"/>
<comment type="caution">
    <text evidence="4">The sequence shown here is derived from an EMBL/GenBank/DDBJ whole genome shotgun (WGS) entry which is preliminary data.</text>
</comment>
<keyword evidence="2" id="KW-1133">Transmembrane helix</keyword>
<evidence type="ECO:0000256" key="3">
    <source>
        <dbReference type="SAM" id="SignalP"/>
    </source>
</evidence>
<organism evidence="4 5">
    <name type="scientific">Hapsidospora chrysogenum (strain ATCC 11550 / CBS 779.69 / DSM 880 / IAM 14645 / JCM 23072 / IMI 49137)</name>
    <name type="common">Acremonium chrysogenum</name>
    <dbReference type="NCBI Taxonomy" id="857340"/>
    <lineage>
        <taxon>Eukaryota</taxon>
        <taxon>Fungi</taxon>
        <taxon>Dikarya</taxon>
        <taxon>Ascomycota</taxon>
        <taxon>Pezizomycotina</taxon>
        <taxon>Sordariomycetes</taxon>
        <taxon>Hypocreomycetidae</taxon>
        <taxon>Hypocreales</taxon>
        <taxon>Bionectriaceae</taxon>
        <taxon>Hapsidospora</taxon>
    </lineage>
</organism>
<feature type="signal peptide" evidence="3">
    <location>
        <begin position="1"/>
        <end position="23"/>
    </location>
</feature>
<keyword evidence="5" id="KW-1185">Reference proteome</keyword>
<feature type="compositionally biased region" description="Acidic residues" evidence="1">
    <location>
        <begin position="123"/>
        <end position="137"/>
    </location>
</feature>
<feature type="region of interest" description="Disordered" evidence="1">
    <location>
        <begin position="106"/>
        <end position="141"/>
    </location>
</feature>
<feature type="chain" id="PRO_5001815497" description="Extracellular membrane protein CFEM domain-containing protein" evidence="3">
    <location>
        <begin position="24"/>
        <end position="263"/>
    </location>
</feature>
<evidence type="ECO:0008006" key="6">
    <source>
        <dbReference type="Google" id="ProtNLM"/>
    </source>
</evidence>
<sequence length="263" mass="28434">MARIRLHWSAPLWYLFLAVPSFAVENDFGFYPEGAQSCLDKASEGANCEGDTTNALNKCLCSNTNDFITNAAECIGRDSPRDVDATYAIMRGACDDSATPMALSKDEFRKASEGSTSSKDGSDSDNSDGSDNSDDSEGDRLSTGTTIGIAVGCSLVGAGIVAGIGWFLFRRYRKRVEESRPMLPQHNDSDDGTRLHADSSHNFLDGKSPPPYPYERTTTGSPAVSELPSDNEVRFEMEGSTVPHKGPIEMPAWTPKGTQEVLK</sequence>
<keyword evidence="2" id="KW-0472">Membrane</keyword>
<dbReference type="AlphaFoldDB" id="A0A086T9S7"/>
<accession>A0A086T9S7</accession>
<dbReference type="EMBL" id="JPKY01000023">
    <property type="protein sequence ID" value="KFH46109.1"/>
    <property type="molecule type" value="Genomic_DNA"/>
</dbReference>
<reference evidence="5" key="1">
    <citation type="journal article" date="2014" name="Genome Announc.">
        <title>Genome sequence and annotation of Acremonium chrysogenum, producer of the beta-lactam antibiotic cephalosporin C.</title>
        <authorList>
            <person name="Terfehr D."/>
            <person name="Dahlmann T.A."/>
            <person name="Specht T."/>
            <person name="Zadra I."/>
            <person name="Kuernsteiner H."/>
            <person name="Kueck U."/>
        </authorList>
    </citation>
    <scope>NUCLEOTIDE SEQUENCE [LARGE SCALE GENOMIC DNA]</scope>
    <source>
        <strain evidence="5">ATCC 11550 / CBS 779.69 / DSM 880 / IAM 14645 / JCM 23072 / IMI 49137</strain>
    </source>
</reference>
<feature type="region of interest" description="Disordered" evidence="1">
    <location>
        <begin position="180"/>
        <end position="263"/>
    </location>
</feature>
<dbReference type="OrthoDB" id="5311469at2759"/>
<evidence type="ECO:0000256" key="1">
    <source>
        <dbReference type="SAM" id="MobiDB-lite"/>
    </source>
</evidence>
<protein>
    <recommendedName>
        <fullName evidence="6">Extracellular membrane protein CFEM domain-containing protein</fullName>
    </recommendedName>
</protein>
<dbReference type="STRING" id="857340.A0A086T9S7"/>
<dbReference type="Proteomes" id="UP000029964">
    <property type="component" value="Unassembled WGS sequence"/>
</dbReference>
<dbReference type="HOGENOM" id="CLU_066667_0_0_1"/>
<evidence type="ECO:0000313" key="4">
    <source>
        <dbReference type="EMBL" id="KFH46109.1"/>
    </source>
</evidence>
<evidence type="ECO:0000313" key="5">
    <source>
        <dbReference type="Proteomes" id="UP000029964"/>
    </source>
</evidence>
<evidence type="ECO:0000256" key="2">
    <source>
        <dbReference type="SAM" id="Phobius"/>
    </source>
</evidence>
<keyword evidence="2" id="KW-0812">Transmembrane</keyword>
<keyword evidence="3" id="KW-0732">Signal</keyword>